<feature type="transmembrane region" description="Helical" evidence="1">
    <location>
        <begin position="97"/>
        <end position="118"/>
    </location>
</feature>
<evidence type="ECO:0000313" key="2">
    <source>
        <dbReference type="EMBL" id="GAH54446.1"/>
    </source>
</evidence>
<reference evidence="2" key="1">
    <citation type="journal article" date="2014" name="Front. Microbiol.">
        <title>High frequency of phylogenetically diverse reductive dehalogenase-homologous genes in deep subseafloor sedimentary metagenomes.</title>
        <authorList>
            <person name="Kawai M."/>
            <person name="Futagami T."/>
            <person name="Toyoda A."/>
            <person name="Takaki Y."/>
            <person name="Nishi S."/>
            <person name="Hori S."/>
            <person name="Arai W."/>
            <person name="Tsubouchi T."/>
            <person name="Morono Y."/>
            <person name="Uchiyama I."/>
            <person name="Ito T."/>
            <person name="Fujiyama A."/>
            <person name="Inagaki F."/>
            <person name="Takami H."/>
        </authorList>
    </citation>
    <scope>NUCLEOTIDE SEQUENCE</scope>
    <source>
        <strain evidence="2">Expedition CK06-06</strain>
    </source>
</reference>
<feature type="transmembrane region" description="Helical" evidence="1">
    <location>
        <begin position="29"/>
        <end position="60"/>
    </location>
</feature>
<keyword evidence="1" id="KW-1133">Transmembrane helix</keyword>
<feature type="transmembrane region" description="Helical" evidence="1">
    <location>
        <begin position="72"/>
        <end position="91"/>
    </location>
</feature>
<dbReference type="EMBL" id="BARU01024886">
    <property type="protein sequence ID" value="GAH54446.1"/>
    <property type="molecule type" value="Genomic_DNA"/>
</dbReference>
<feature type="non-terminal residue" evidence="2">
    <location>
        <position position="266"/>
    </location>
</feature>
<sequence>MVFILGGFLIFLAFQPNAAQIVLEYGYYTIIWLGLFNVIGIIFIFIFSILFFVWVLITWLNAPYEIKREANYYFLSALLCSIVPNIIYIFTFWIPSLILLVDIFLFIGLFGCNIVIAYEPKILYILPFKPKVLYVRDSNGTILFTYRWANIKSGILDQVLIYSNKIKSEELKVINISVNYDRLILYKTPSFEVGLLISKVSEYLKHIVVEFTQDFEKIFNVFLEKKEFEKDNFINTYELIEKYFNIFPSRLIENNKQNFLISKQYY</sequence>
<organism evidence="2">
    <name type="scientific">marine sediment metagenome</name>
    <dbReference type="NCBI Taxonomy" id="412755"/>
    <lineage>
        <taxon>unclassified sequences</taxon>
        <taxon>metagenomes</taxon>
        <taxon>ecological metagenomes</taxon>
    </lineage>
</organism>
<accession>X1G975</accession>
<gene>
    <name evidence="2" type="ORF">S03H2_40166</name>
</gene>
<evidence type="ECO:0000256" key="1">
    <source>
        <dbReference type="SAM" id="Phobius"/>
    </source>
</evidence>
<protein>
    <submittedName>
        <fullName evidence="2">Uncharacterized protein</fullName>
    </submittedName>
</protein>
<keyword evidence="1" id="KW-0472">Membrane</keyword>
<proteinExistence type="predicted"/>
<comment type="caution">
    <text evidence="2">The sequence shown here is derived from an EMBL/GenBank/DDBJ whole genome shotgun (WGS) entry which is preliminary data.</text>
</comment>
<keyword evidence="1" id="KW-0812">Transmembrane</keyword>
<name>X1G975_9ZZZZ</name>
<dbReference type="AlphaFoldDB" id="X1G975"/>